<keyword evidence="3 6" id="KW-0812">Transmembrane</keyword>
<feature type="transmembrane region" description="Helical" evidence="6">
    <location>
        <begin position="29"/>
        <end position="47"/>
    </location>
</feature>
<dbReference type="Proteomes" id="UP000053676">
    <property type="component" value="Unassembled WGS sequence"/>
</dbReference>
<keyword evidence="4 6" id="KW-1133">Transmembrane helix</keyword>
<keyword evidence="9" id="KW-1185">Reference proteome</keyword>
<evidence type="ECO:0000256" key="1">
    <source>
        <dbReference type="ARBA" id="ARBA00004141"/>
    </source>
</evidence>
<evidence type="ECO:0000313" key="9">
    <source>
        <dbReference type="Proteomes" id="UP000053676"/>
    </source>
</evidence>
<dbReference type="InterPro" id="IPR020846">
    <property type="entry name" value="MFS_dom"/>
</dbReference>
<keyword evidence="2" id="KW-0813">Transport</keyword>
<sequence>MGLSVLVPMYLTEVSPTNLRGMIGSLHQLLITISILFSQVVGLPQIFGTEDRWPIILSFTVIIALLQVITLPMIPESPKYLICMKNEVEKGTAGLQKLRGAD</sequence>
<dbReference type="OrthoDB" id="4540492at2759"/>
<dbReference type="EMBL" id="KI661561">
    <property type="protein sequence ID" value="ETN73197.1"/>
    <property type="molecule type" value="Genomic_DNA"/>
</dbReference>
<dbReference type="InterPro" id="IPR036259">
    <property type="entry name" value="MFS_trans_sf"/>
</dbReference>
<comment type="subcellular location">
    <subcellularLocation>
        <location evidence="1">Membrane</location>
        <topology evidence="1">Multi-pass membrane protein</topology>
    </subcellularLocation>
</comment>
<dbReference type="PROSITE" id="PS50850">
    <property type="entry name" value="MFS"/>
    <property type="match status" value="1"/>
</dbReference>
<dbReference type="Gene3D" id="1.20.1250.20">
    <property type="entry name" value="MFS general substrate transporter like domains"/>
    <property type="match status" value="1"/>
</dbReference>
<reference evidence="9" key="1">
    <citation type="journal article" date="2014" name="Nat. Genet.">
        <title>Genome of the human hookworm Necator americanus.</title>
        <authorList>
            <person name="Tang Y.T."/>
            <person name="Gao X."/>
            <person name="Rosa B.A."/>
            <person name="Abubucker S."/>
            <person name="Hallsworth-Pepin K."/>
            <person name="Martin J."/>
            <person name="Tyagi R."/>
            <person name="Heizer E."/>
            <person name="Zhang X."/>
            <person name="Bhonagiri-Palsikar V."/>
            <person name="Minx P."/>
            <person name="Warren W.C."/>
            <person name="Wang Q."/>
            <person name="Zhan B."/>
            <person name="Hotez P.J."/>
            <person name="Sternberg P.W."/>
            <person name="Dougall A."/>
            <person name="Gaze S.T."/>
            <person name="Mulvenna J."/>
            <person name="Sotillo J."/>
            <person name="Ranganathan S."/>
            <person name="Rabelo E.M."/>
            <person name="Wilson R.K."/>
            <person name="Felgner P.L."/>
            <person name="Bethony J."/>
            <person name="Hawdon J.M."/>
            <person name="Gasser R.B."/>
            <person name="Loukas A."/>
            <person name="Mitreva M."/>
        </authorList>
    </citation>
    <scope>NUCLEOTIDE SEQUENCE [LARGE SCALE GENOMIC DNA]</scope>
</reference>
<dbReference type="GO" id="GO:0016020">
    <property type="term" value="C:membrane"/>
    <property type="evidence" value="ECO:0007669"/>
    <property type="project" value="UniProtKB-SubCell"/>
</dbReference>
<feature type="non-terminal residue" evidence="8">
    <location>
        <position position="102"/>
    </location>
</feature>
<dbReference type="SUPFAM" id="SSF103473">
    <property type="entry name" value="MFS general substrate transporter"/>
    <property type="match status" value="1"/>
</dbReference>
<evidence type="ECO:0000256" key="3">
    <source>
        <dbReference type="ARBA" id="ARBA00022692"/>
    </source>
</evidence>
<dbReference type="InterPro" id="IPR005828">
    <property type="entry name" value="MFS_sugar_transport-like"/>
</dbReference>
<evidence type="ECO:0000259" key="7">
    <source>
        <dbReference type="PROSITE" id="PS50850"/>
    </source>
</evidence>
<keyword evidence="8" id="KW-0762">Sugar transport</keyword>
<protein>
    <submittedName>
        <fullName evidence="8">Solute carrier family 2, facilitated glucose transporter member 3 family protein</fullName>
    </submittedName>
</protein>
<dbReference type="STRING" id="51031.W2SWW9"/>
<organism evidence="8 9">
    <name type="scientific">Necator americanus</name>
    <name type="common">Human hookworm</name>
    <dbReference type="NCBI Taxonomy" id="51031"/>
    <lineage>
        <taxon>Eukaryota</taxon>
        <taxon>Metazoa</taxon>
        <taxon>Ecdysozoa</taxon>
        <taxon>Nematoda</taxon>
        <taxon>Chromadorea</taxon>
        <taxon>Rhabditida</taxon>
        <taxon>Rhabditina</taxon>
        <taxon>Rhabditomorpha</taxon>
        <taxon>Strongyloidea</taxon>
        <taxon>Ancylostomatidae</taxon>
        <taxon>Bunostominae</taxon>
        <taxon>Necator</taxon>
    </lineage>
</organism>
<feature type="domain" description="Major facilitator superfamily (MFS) profile" evidence="7">
    <location>
        <begin position="1"/>
        <end position="102"/>
    </location>
</feature>
<evidence type="ECO:0000256" key="6">
    <source>
        <dbReference type="SAM" id="Phobius"/>
    </source>
</evidence>
<accession>W2SWW9</accession>
<dbReference type="KEGG" id="nai:NECAME_18472"/>
<name>W2SWW9_NECAM</name>
<evidence type="ECO:0000256" key="5">
    <source>
        <dbReference type="ARBA" id="ARBA00023136"/>
    </source>
</evidence>
<gene>
    <name evidence="8" type="ORF">NECAME_18472</name>
</gene>
<proteinExistence type="predicted"/>
<keyword evidence="5 6" id="KW-0472">Membrane</keyword>
<dbReference type="PANTHER" id="PTHR23503">
    <property type="entry name" value="SOLUTE CARRIER FAMILY 2"/>
    <property type="match status" value="1"/>
</dbReference>
<evidence type="ECO:0000313" key="8">
    <source>
        <dbReference type="EMBL" id="ETN73197.1"/>
    </source>
</evidence>
<dbReference type="OMA" id="TYIMEIC"/>
<dbReference type="AlphaFoldDB" id="W2SWW9"/>
<evidence type="ECO:0000256" key="4">
    <source>
        <dbReference type="ARBA" id="ARBA00022989"/>
    </source>
</evidence>
<dbReference type="InterPro" id="IPR045263">
    <property type="entry name" value="GLUT"/>
</dbReference>
<dbReference type="Pfam" id="PF00083">
    <property type="entry name" value="Sugar_tr"/>
    <property type="match status" value="1"/>
</dbReference>
<dbReference type="PANTHER" id="PTHR23503:SF8">
    <property type="entry name" value="FACILITATED GLUCOSE TRANSPORTER PROTEIN 1"/>
    <property type="match status" value="1"/>
</dbReference>
<dbReference type="GO" id="GO:0015149">
    <property type="term" value="F:hexose transmembrane transporter activity"/>
    <property type="evidence" value="ECO:0007669"/>
    <property type="project" value="TreeGrafter"/>
</dbReference>
<feature type="transmembrane region" description="Helical" evidence="6">
    <location>
        <begin position="53"/>
        <end position="74"/>
    </location>
</feature>
<evidence type="ECO:0000256" key="2">
    <source>
        <dbReference type="ARBA" id="ARBA00022448"/>
    </source>
</evidence>